<reference evidence="1 2" key="1">
    <citation type="submission" date="2018-02" db="EMBL/GenBank/DDBJ databases">
        <title>Subsurface microbial communities from deep shales in Ohio and West Virginia, USA.</title>
        <authorList>
            <person name="Wrighton K."/>
        </authorList>
    </citation>
    <scope>NUCLEOTIDE SEQUENCE [LARGE SCALE GENOMIC DNA]</scope>
    <source>
        <strain evidence="1 2">OWC-DMM</strain>
    </source>
</reference>
<accession>A0A2S6H8Z6</accession>
<evidence type="ECO:0000313" key="1">
    <source>
        <dbReference type="EMBL" id="PPK73901.1"/>
    </source>
</evidence>
<proteinExistence type="predicted"/>
<dbReference type="Proteomes" id="UP000240010">
    <property type="component" value="Unassembled WGS sequence"/>
</dbReference>
<name>A0A2S6H8Z6_9GAMM</name>
<gene>
    <name evidence="1" type="ORF">B0F87_11312</name>
</gene>
<dbReference type="EMBL" id="PTIZ01000013">
    <property type="protein sequence ID" value="PPK73901.1"/>
    <property type="molecule type" value="Genomic_DNA"/>
</dbReference>
<sequence>MTAGVKQRGKFAHFSSKERLNITNYHILYYCSLMISMVLHDWQKDALCGIDSIPFYSFRPLAATNEIRKAIFLYYKGCLPTNTGLDQQQVQIVARFALTI</sequence>
<dbReference type="AlphaFoldDB" id="A0A2S6H8Z6"/>
<comment type="caution">
    <text evidence="1">The sequence shown here is derived from an EMBL/GenBank/DDBJ whole genome shotgun (WGS) entry which is preliminary data.</text>
</comment>
<organism evidence="1 2">
    <name type="scientific">Methylobacter tundripaludum</name>
    <dbReference type="NCBI Taxonomy" id="173365"/>
    <lineage>
        <taxon>Bacteria</taxon>
        <taxon>Pseudomonadati</taxon>
        <taxon>Pseudomonadota</taxon>
        <taxon>Gammaproteobacteria</taxon>
        <taxon>Methylococcales</taxon>
        <taxon>Methylococcaceae</taxon>
        <taxon>Methylobacter</taxon>
    </lineage>
</organism>
<evidence type="ECO:0000313" key="2">
    <source>
        <dbReference type="Proteomes" id="UP000240010"/>
    </source>
</evidence>
<protein>
    <submittedName>
        <fullName evidence="1">Uncharacterized protein</fullName>
    </submittedName>
</protein>